<gene>
    <name evidence="1" type="ORF">B0682_07180</name>
</gene>
<dbReference type="OrthoDB" id="6645966at2"/>
<accession>A0A1T0CDF7</accession>
<sequence>MISFDTFVKYLDTQLPLRPLNFSHIGDDGKQISQWGANLMIANKSEQCQQLEKVLTEMIVADISDPKRLELMKQLKEVTFRVVNQLRSDYIHEPSQLSKLQHGMVNQVTSIYYLTALVFDGMMTRQMSQLQPAGKQTNKRSWWTILPIGRSDNQACLQQIIYQLMYVYLNLMMEAAIIFTKPQQILWQQMNRLYMVAKSQGVLDMVYHDKQHNSHADSIHDIYKQACLYSLLRPVSFRRQDVLGIHKVLARWAKLVDISDDPVSENKIYIDLNSNQPPEYLTPYSRINPFTEDSTSLFVNLDKLHDYLTKAQSKEGKDHISFEMRLARLAQYTLEQQQYLQRGEKRIPTRRHATIVTGLHRIHYYLSNKMPLERLILADELPKGYYPKISRVADKQDYKHTLDATIMDMSKTGYRFSFGELDDIDVTDENEQMTQEYERKSAIKQAVANSTTLKVLSIFALMPDKTDAESNWELGVIRWIENKERSIEVGARLMGYAITACGVRLESKDERSQDFVVALLVAGNESLGTQTSLILPQYHFKENDRVVLRIGDKQTNLRLAKNINNSDDMQQYEIVRLAG</sequence>
<dbReference type="Proteomes" id="UP000191094">
    <property type="component" value="Unassembled WGS sequence"/>
</dbReference>
<protein>
    <recommendedName>
        <fullName evidence="3">GTPase</fullName>
    </recommendedName>
</protein>
<name>A0A1T0CDF7_9GAMM</name>
<evidence type="ECO:0000313" key="2">
    <source>
        <dbReference type="Proteomes" id="UP000191094"/>
    </source>
</evidence>
<dbReference type="EMBL" id="MUYT01000009">
    <property type="protein sequence ID" value="OOS20181.1"/>
    <property type="molecule type" value="Genomic_DNA"/>
</dbReference>
<proteinExistence type="predicted"/>
<organism evidence="1 2">
    <name type="scientific">Lwoffella lincolnii</name>
    <dbReference type="NCBI Taxonomy" id="90241"/>
    <lineage>
        <taxon>Bacteria</taxon>
        <taxon>Pseudomonadati</taxon>
        <taxon>Pseudomonadota</taxon>
        <taxon>Gammaproteobacteria</taxon>
        <taxon>Moraxellales</taxon>
        <taxon>Moraxellaceae</taxon>
        <taxon>Lwoffella</taxon>
    </lineage>
</organism>
<evidence type="ECO:0000313" key="1">
    <source>
        <dbReference type="EMBL" id="OOS20181.1"/>
    </source>
</evidence>
<comment type="caution">
    <text evidence="1">The sequence shown here is derived from an EMBL/GenBank/DDBJ whole genome shotgun (WGS) entry which is preliminary data.</text>
</comment>
<dbReference type="RefSeq" id="WP_078307805.1">
    <property type="nucleotide sequence ID" value="NZ_MUYT01000009.1"/>
</dbReference>
<dbReference type="AlphaFoldDB" id="A0A1T0CDF7"/>
<reference evidence="1 2" key="1">
    <citation type="submission" date="2017-02" db="EMBL/GenBank/DDBJ databases">
        <title>Draft genome sequence of Moraxella lincolnii CCUG 9405T type strain.</title>
        <authorList>
            <person name="Salva-Serra F."/>
            <person name="Engstrom-Jakobsson H."/>
            <person name="Thorell K."/>
            <person name="Jaen-Luchoro D."/>
            <person name="Gonzales-Siles L."/>
            <person name="Karlsson R."/>
            <person name="Yazdan S."/>
            <person name="Boulund F."/>
            <person name="Johnning A."/>
            <person name="Engstrand L."/>
            <person name="Kristiansson E."/>
            <person name="Moore E."/>
        </authorList>
    </citation>
    <scope>NUCLEOTIDE SEQUENCE [LARGE SCALE GENOMIC DNA]</scope>
    <source>
        <strain evidence="1 2">CCUG 9405</strain>
    </source>
</reference>
<dbReference type="STRING" id="90241.B0682_07180"/>
<keyword evidence="2" id="KW-1185">Reference proteome</keyword>
<evidence type="ECO:0008006" key="3">
    <source>
        <dbReference type="Google" id="ProtNLM"/>
    </source>
</evidence>